<keyword evidence="7" id="KW-1185">Reference proteome</keyword>
<keyword evidence="1" id="KW-0479">Metal-binding</keyword>
<dbReference type="PROSITE" id="PS50178">
    <property type="entry name" value="ZF_FYVE"/>
    <property type="match status" value="1"/>
</dbReference>
<dbReference type="GO" id="GO:0032154">
    <property type="term" value="C:cleavage furrow"/>
    <property type="evidence" value="ECO:0007669"/>
    <property type="project" value="TreeGrafter"/>
</dbReference>
<dbReference type="GO" id="GO:0008270">
    <property type="term" value="F:zinc ion binding"/>
    <property type="evidence" value="ECO:0007669"/>
    <property type="project" value="UniProtKB-KW"/>
</dbReference>
<evidence type="ECO:0000256" key="1">
    <source>
        <dbReference type="ARBA" id="ARBA00022723"/>
    </source>
</evidence>
<evidence type="ECO:0000256" key="3">
    <source>
        <dbReference type="ARBA" id="ARBA00022833"/>
    </source>
</evidence>
<evidence type="ECO:0000313" key="6">
    <source>
        <dbReference type="EMBL" id="KAJ1529695.1"/>
    </source>
</evidence>
<evidence type="ECO:0000256" key="2">
    <source>
        <dbReference type="ARBA" id="ARBA00022771"/>
    </source>
</evidence>
<dbReference type="Pfam" id="PF22586">
    <property type="entry name" value="ANCHR-like_BBOX"/>
    <property type="match status" value="1"/>
</dbReference>
<evidence type="ECO:0000313" key="7">
    <source>
        <dbReference type="Proteomes" id="UP001075354"/>
    </source>
</evidence>
<keyword evidence="3" id="KW-0862">Zinc</keyword>
<sequence>MSCHGCASKFGFWTRENGCPACGFSFCSSCLKRKIAVPKLDNKICQVCQNCFKTISSTKTESKDSEMSSSRAPPDAYLKRLEALDGPPKPPVTIYRAEPRMRKLIEGLNSTDLEIVRRLEKLREERHAVKNVPTEDEIAHRLALLRGQNADHPQSSSSKVYIAPDTRSAEQKTQDLLSQLQEEVEIDAKLPNPDDVIAERLNRLRNRGDSSTEKPLLPDECSKITESVTLDEIAELLAQCNIEAAKGAQKTDLASIVSKLQQLKNKLVQNDNMEDVSSSDEDDEKAAKKILAKVQAEVDLERSLGITEMNDDEAMDVTNDDTEEFSWCIICNEDAKIRCLGCDRDLYCKSCFQEGHRDEDTRCHAFEPYKSK</sequence>
<feature type="domain" description="FYVE-type" evidence="5">
    <location>
        <begin position="1"/>
        <end position="56"/>
    </location>
</feature>
<dbReference type="Proteomes" id="UP001075354">
    <property type="component" value="Chromosome 3"/>
</dbReference>
<dbReference type="Gene3D" id="3.30.40.10">
    <property type="entry name" value="Zinc/RING finger domain, C3HC4 (zinc finger)"/>
    <property type="match status" value="1"/>
</dbReference>
<dbReference type="SMART" id="SM00064">
    <property type="entry name" value="FYVE"/>
    <property type="match status" value="1"/>
</dbReference>
<name>A0AAV7Y0B8_9NEOP</name>
<dbReference type="InterPro" id="IPR017455">
    <property type="entry name" value="Znf_FYVE-rel"/>
</dbReference>
<keyword evidence="2 4" id="KW-0863">Zinc-finger</keyword>
<dbReference type="Pfam" id="PF01363">
    <property type="entry name" value="FYVE"/>
    <property type="match status" value="1"/>
</dbReference>
<dbReference type="GO" id="GO:0030496">
    <property type="term" value="C:midbody"/>
    <property type="evidence" value="ECO:0007669"/>
    <property type="project" value="TreeGrafter"/>
</dbReference>
<evidence type="ECO:0000259" key="5">
    <source>
        <dbReference type="PROSITE" id="PS50178"/>
    </source>
</evidence>
<dbReference type="EMBL" id="JAPTSV010000003">
    <property type="protein sequence ID" value="KAJ1529695.1"/>
    <property type="molecule type" value="Genomic_DNA"/>
</dbReference>
<dbReference type="GO" id="GO:0005813">
    <property type="term" value="C:centrosome"/>
    <property type="evidence" value="ECO:0007669"/>
    <property type="project" value="TreeGrafter"/>
</dbReference>
<dbReference type="PANTHER" id="PTHR46603">
    <property type="entry name" value="ABSCISSION/NOCUT CHECKPOINT REGULATOR"/>
    <property type="match status" value="1"/>
</dbReference>
<accession>A0AAV7Y0B8</accession>
<comment type="caution">
    <text evidence="6">The sequence shown here is derived from an EMBL/GenBank/DDBJ whole genome shotgun (WGS) entry which is preliminary data.</text>
</comment>
<proteinExistence type="predicted"/>
<evidence type="ECO:0000256" key="4">
    <source>
        <dbReference type="PROSITE-ProRule" id="PRU00091"/>
    </source>
</evidence>
<dbReference type="GO" id="GO:0032266">
    <property type="term" value="F:phosphatidylinositol-3-phosphate binding"/>
    <property type="evidence" value="ECO:0007669"/>
    <property type="project" value="TreeGrafter"/>
</dbReference>
<reference evidence="6" key="1">
    <citation type="submission" date="2022-12" db="EMBL/GenBank/DDBJ databases">
        <title>Chromosome-level genome assembly of the bean flower thrips Megalurothrips usitatus.</title>
        <authorList>
            <person name="Ma L."/>
            <person name="Liu Q."/>
            <person name="Li H."/>
            <person name="Cai W."/>
        </authorList>
    </citation>
    <scope>NUCLEOTIDE SEQUENCE</scope>
    <source>
        <strain evidence="6">Cailab_2022a</strain>
    </source>
</reference>
<gene>
    <name evidence="6" type="ORF">ONE63_006450</name>
</gene>
<dbReference type="GO" id="GO:0044878">
    <property type="term" value="P:mitotic cytokinesis checkpoint signaling"/>
    <property type="evidence" value="ECO:0007669"/>
    <property type="project" value="TreeGrafter"/>
</dbReference>
<dbReference type="InterPro" id="IPR044553">
    <property type="entry name" value="Bbox1_ANCHR"/>
</dbReference>
<dbReference type="CDD" id="cd19817">
    <property type="entry name" value="Bbox1_ANCHR-like"/>
    <property type="match status" value="1"/>
</dbReference>
<dbReference type="SUPFAM" id="SSF57845">
    <property type="entry name" value="B-box zinc-binding domain"/>
    <property type="match status" value="1"/>
</dbReference>
<dbReference type="InterPro" id="IPR013083">
    <property type="entry name" value="Znf_RING/FYVE/PHD"/>
</dbReference>
<dbReference type="InterPro" id="IPR011011">
    <property type="entry name" value="Znf_FYVE_PHD"/>
</dbReference>
<dbReference type="GO" id="GO:0009838">
    <property type="term" value="P:abscission"/>
    <property type="evidence" value="ECO:0007669"/>
    <property type="project" value="TreeGrafter"/>
</dbReference>
<dbReference type="PANTHER" id="PTHR46603:SF1">
    <property type="entry name" value="ABSCISSION_NOCUT CHECKPOINT REGULATOR"/>
    <property type="match status" value="1"/>
</dbReference>
<protein>
    <recommendedName>
        <fullName evidence="5">FYVE-type domain-containing protein</fullName>
    </recommendedName>
</protein>
<dbReference type="SUPFAM" id="SSF57903">
    <property type="entry name" value="FYVE/PHD zinc finger"/>
    <property type="match status" value="1"/>
</dbReference>
<dbReference type="AlphaFoldDB" id="A0AAV7Y0B8"/>
<organism evidence="6 7">
    <name type="scientific">Megalurothrips usitatus</name>
    <name type="common">bean blossom thrips</name>
    <dbReference type="NCBI Taxonomy" id="439358"/>
    <lineage>
        <taxon>Eukaryota</taxon>
        <taxon>Metazoa</taxon>
        <taxon>Ecdysozoa</taxon>
        <taxon>Arthropoda</taxon>
        <taxon>Hexapoda</taxon>
        <taxon>Insecta</taxon>
        <taxon>Pterygota</taxon>
        <taxon>Neoptera</taxon>
        <taxon>Paraneoptera</taxon>
        <taxon>Thysanoptera</taxon>
        <taxon>Terebrantia</taxon>
        <taxon>Thripoidea</taxon>
        <taxon>Thripidae</taxon>
        <taxon>Megalurothrips</taxon>
    </lineage>
</organism>
<dbReference type="InterPro" id="IPR000306">
    <property type="entry name" value="Znf_FYVE"/>
</dbReference>